<comment type="catalytic activity">
    <reaction evidence="1">
        <text>S-ubiquitinyl-[E2 ubiquitin-conjugating enzyme]-L-cysteine + [acceptor protein]-L-lysine = [E2 ubiquitin-conjugating enzyme]-L-cysteine + N(6)-ubiquitinyl-[acceptor protein]-L-lysine.</text>
        <dbReference type="EC" id="2.3.2.27"/>
    </reaction>
</comment>
<feature type="compositionally biased region" description="Polar residues" evidence="4">
    <location>
        <begin position="109"/>
        <end position="123"/>
    </location>
</feature>
<evidence type="ECO:0000256" key="4">
    <source>
        <dbReference type="SAM" id="MobiDB-lite"/>
    </source>
</evidence>
<proteinExistence type="predicted"/>
<dbReference type="AlphaFoldDB" id="A0A6A1W3U1"/>
<name>A0A6A1W3U1_9ROSI</name>
<evidence type="ECO:0000256" key="2">
    <source>
        <dbReference type="ARBA" id="ARBA00012483"/>
    </source>
</evidence>
<keyword evidence="3" id="KW-0833">Ubl conjugation pathway</keyword>
<dbReference type="EC" id="2.3.2.27" evidence="2"/>
<dbReference type="GO" id="GO:0061630">
    <property type="term" value="F:ubiquitin protein ligase activity"/>
    <property type="evidence" value="ECO:0007669"/>
    <property type="project" value="UniProtKB-EC"/>
</dbReference>
<dbReference type="PANTHER" id="PTHR45647">
    <property type="entry name" value="OS02G0152300 PROTEIN"/>
    <property type="match status" value="1"/>
</dbReference>
<dbReference type="EMBL" id="RXIC02000021">
    <property type="protein sequence ID" value="KAB1218398.1"/>
    <property type="molecule type" value="Genomic_DNA"/>
</dbReference>
<dbReference type="PANTHER" id="PTHR45647:SF51">
    <property type="entry name" value="PROTEIN KINASE SUPERFAMILY PROTEIN"/>
    <property type="match status" value="1"/>
</dbReference>
<comment type="caution">
    <text evidence="5">The sequence shown here is derived from an EMBL/GenBank/DDBJ whole genome shotgun (WGS) entry which is preliminary data.</text>
</comment>
<evidence type="ECO:0000256" key="3">
    <source>
        <dbReference type="ARBA" id="ARBA00022786"/>
    </source>
</evidence>
<dbReference type="InterPro" id="IPR051348">
    <property type="entry name" value="U-box_ubiquitin_ligases"/>
</dbReference>
<protein>
    <recommendedName>
        <fullName evidence="2">RING-type E3 ubiquitin transferase</fullName>
        <ecNumber evidence="2">2.3.2.27</ecNumber>
    </recommendedName>
</protein>
<dbReference type="Proteomes" id="UP000516437">
    <property type="component" value="Chromosome 3"/>
</dbReference>
<accession>A0A6A1W3U1</accession>
<gene>
    <name evidence="5" type="ORF">CJ030_MR3G026278</name>
</gene>
<organism evidence="5 6">
    <name type="scientific">Morella rubra</name>
    <name type="common">Chinese bayberry</name>
    <dbReference type="NCBI Taxonomy" id="262757"/>
    <lineage>
        <taxon>Eukaryota</taxon>
        <taxon>Viridiplantae</taxon>
        <taxon>Streptophyta</taxon>
        <taxon>Embryophyta</taxon>
        <taxon>Tracheophyta</taxon>
        <taxon>Spermatophyta</taxon>
        <taxon>Magnoliopsida</taxon>
        <taxon>eudicotyledons</taxon>
        <taxon>Gunneridae</taxon>
        <taxon>Pentapetalae</taxon>
        <taxon>rosids</taxon>
        <taxon>fabids</taxon>
        <taxon>Fagales</taxon>
        <taxon>Myricaceae</taxon>
        <taxon>Morella</taxon>
    </lineage>
</organism>
<reference evidence="5 6" key="1">
    <citation type="journal article" date="2019" name="Plant Biotechnol. J.">
        <title>The red bayberry genome and genetic basis of sex determination.</title>
        <authorList>
            <person name="Jia H.M."/>
            <person name="Jia H.J."/>
            <person name="Cai Q.L."/>
            <person name="Wang Y."/>
            <person name="Zhao H.B."/>
            <person name="Yang W.F."/>
            <person name="Wang G.Y."/>
            <person name="Li Y.H."/>
            <person name="Zhan D.L."/>
            <person name="Shen Y.T."/>
            <person name="Niu Q.F."/>
            <person name="Chang L."/>
            <person name="Qiu J."/>
            <person name="Zhao L."/>
            <person name="Xie H.B."/>
            <person name="Fu W.Y."/>
            <person name="Jin J."/>
            <person name="Li X.W."/>
            <person name="Jiao Y."/>
            <person name="Zhou C.C."/>
            <person name="Tu T."/>
            <person name="Chai C.Y."/>
            <person name="Gao J.L."/>
            <person name="Fan L.J."/>
            <person name="van de Weg E."/>
            <person name="Wang J.Y."/>
            <person name="Gao Z.S."/>
        </authorList>
    </citation>
    <scope>NUCLEOTIDE SEQUENCE [LARGE SCALE GENOMIC DNA]</scope>
    <source>
        <tissue evidence="5">Leaves</tissue>
    </source>
</reference>
<evidence type="ECO:0000313" key="6">
    <source>
        <dbReference type="Proteomes" id="UP000516437"/>
    </source>
</evidence>
<feature type="compositionally biased region" description="Low complexity" evidence="4">
    <location>
        <begin position="127"/>
        <end position="142"/>
    </location>
</feature>
<sequence>MVSRLSPDPWLVVAVVVEEENPKEGCQQADSCMNSSFPIVDSVLGKGMIFRTPRQGFIDGKMTHHDEVIEAKELILHSIDVPGALTDYITNNFISNIIVGASDRNALTSSYTSGNSSQGNTDSLEPFSTQSNNTSSTSFEESVASASPTSPGSLQTPRYLEDEIRRLKLELKQTIEMCISACQEAISARQRVRELEQWKEVKERKLEETKLAEGFALAVAEVERDKTKAALEAAKMQTWLAEMEIQRRKNA</sequence>
<keyword evidence="6" id="KW-1185">Reference proteome</keyword>
<feature type="compositionally biased region" description="Polar residues" evidence="4">
    <location>
        <begin position="144"/>
        <end position="156"/>
    </location>
</feature>
<feature type="region of interest" description="Disordered" evidence="4">
    <location>
        <begin position="109"/>
        <end position="157"/>
    </location>
</feature>
<evidence type="ECO:0000313" key="5">
    <source>
        <dbReference type="EMBL" id="KAB1218398.1"/>
    </source>
</evidence>
<dbReference type="OrthoDB" id="786795at2759"/>
<evidence type="ECO:0000256" key="1">
    <source>
        <dbReference type="ARBA" id="ARBA00000900"/>
    </source>
</evidence>